<accession>A0A178Z7D4</accession>
<dbReference type="AlphaFoldDB" id="A0A178Z7D4"/>
<reference evidence="1 2" key="1">
    <citation type="submission" date="2016-04" db="EMBL/GenBank/DDBJ databases">
        <title>Draft genome of Fonsecaea erecta CBS 125763.</title>
        <authorList>
            <person name="Weiss V.A."/>
            <person name="Vicente V.A."/>
            <person name="Raittz R.T."/>
            <person name="Moreno L.F."/>
            <person name="De Souza E.M."/>
            <person name="Pedrosa F.O."/>
            <person name="Steffens M.B."/>
            <person name="Faoro H."/>
            <person name="Tadra-Sfeir M.Z."/>
            <person name="Najafzadeh M.J."/>
            <person name="Felipe M.S."/>
            <person name="Teixeira M."/>
            <person name="Sun J."/>
            <person name="Xi L."/>
            <person name="Gomes R."/>
            <person name="De Azevedo C.M."/>
            <person name="Salgado C.G."/>
            <person name="Da Silva M.B."/>
            <person name="Nascimento M.F."/>
            <person name="Queiroz-Telles F."/>
            <person name="Attili D.S."/>
            <person name="Gorbushina A."/>
        </authorList>
    </citation>
    <scope>NUCLEOTIDE SEQUENCE [LARGE SCALE GENOMIC DNA]</scope>
    <source>
        <strain evidence="1 2">CBS 125763</strain>
    </source>
</reference>
<evidence type="ECO:0000313" key="2">
    <source>
        <dbReference type="Proteomes" id="UP000078343"/>
    </source>
</evidence>
<keyword evidence="2" id="KW-1185">Reference proteome</keyword>
<evidence type="ECO:0000313" key="1">
    <source>
        <dbReference type="EMBL" id="OAP55689.1"/>
    </source>
</evidence>
<dbReference type="EMBL" id="LVYI01000010">
    <property type="protein sequence ID" value="OAP55689.1"/>
    <property type="molecule type" value="Genomic_DNA"/>
</dbReference>
<dbReference type="GeneID" id="30014009"/>
<dbReference type="OrthoDB" id="10016792at2759"/>
<comment type="caution">
    <text evidence="1">The sequence shown here is derived from an EMBL/GenBank/DDBJ whole genome shotgun (WGS) entry which is preliminary data.</text>
</comment>
<dbReference type="Proteomes" id="UP000078343">
    <property type="component" value="Unassembled WGS sequence"/>
</dbReference>
<sequence length="1069" mass="114025">MANPPVFVPTTPSGNDSYICYLTSDTCLILNSGVDPIKLSNLKLTVDNCFIYSETIEVDTDVLAFPGNHLGLFCTSLIGPNTFTIDVSGSDGARVDLALSGTGSLGNPGRPGGKVWIYVEQMTDDLIYGLKIRAHGGHGGAGGDTTDLAAGGGQGGNGGAGGSAEIYYGSVSGTLLAAIRAAQAISWPSQLTACLKVLGSCVPPAVSERWVSSQMLSDAKTTLGMYQEISDALTAVTAALGPVANPTGDLSMPQPLPATSDTAGKCLQMISKLVQNLSAPPLQAKDSMGSLATEVVNSINAWSQDGSEDSESLMVTAIRNLSQNLSNTGSGADLSNLWNDLFAAIEDMELSWRSMASVSMVTAFGGRPGIGGRGPLASSPIGAQGAPGPKGTTSAILLGFDGRPEDLAVSQVCAFPDQCQMLLDAADRLFFTNNPVDIGSAAVYYLRLSQRLAFVPNLSVAVESSTETASKLQLAYASAEASGLTLSAIPRLQQVYARAKSGLNKISLQQDLFGHSPNWDPRLSVDFYTDGLDQLLANLKDIEASVQGYYKAIVLGNEADSKQNFQTASAAFNNNTDQIAFLTGDNGILKTSATKITALTPKLTRARDDIKAKVQAVESDIRKNINLNPTDLLDALATVAMAPSEGFAAAEGASVAYKAWTTVDDAQGDSVNKDFIISQLGSCEGTLESLSEAYSVRDDGHVSVDDPGAMKIIAAANSLENIVARYKSAITGADADALKASLDTYISVIQQRNDAVLTYNAGLQMLHEAHVNAAYNQKQMETLGTAIATADPKLPAVYQWLDQTQNQTRLDIMQQLNYAARALRFWGLYPTFTFAEPGPLLGYQDLQNNYDTLKSTFKEYIAKYSLTPPHVWPGDGEPGIVIELDRSQIPSFLTPTSDGGKFELFWIINASDPYFPGMYNIRLSQVRVWIIGPSLTPDPLGRQLLTVEIQHIGNEQIVSPEREIYTFVHDAVSFQFKYDVSRVKTKADCTDQVIFDKEVIEAGDFTSKTPDTDLTTALAPLGPFTMWRIIVDPAENPGLVMNTGNVSTVMMEFQGSNMAPSSSFDAEES</sequence>
<dbReference type="STRING" id="1367422.A0A178Z7D4"/>
<organism evidence="1 2">
    <name type="scientific">Fonsecaea erecta</name>
    <dbReference type="NCBI Taxonomy" id="1367422"/>
    <lineage>
        <taxon>Eukaryota</taxon>
        <taxon>Fungi</taxon>
        <taxon>Dikarya</taxon>
        <taxon>Ascomycota</taxon>
        <taxon>Pezizomycotina</taxon>
        <taxon>Eurotiomycetes</taxon>
        <taxon>Chaetothyriomycetidae</taxon>
        <taxon>Chaetothyriales</taxon>
        <taxon>Herpotrichiellaceae</taxon>
        <taxon>Fonsecaea</taxon>
    </lineage>
</organism>
<gene>
    <name evidence="1" type="ORF">AYL99_09841</name>
</gene>
<name>A0A178Z7D4_9EURO</name>
<protein>
    <submittedName>
        <fullName evidence="1">Uncharacterized protein</fullName>
    </submittedName>
</protein>
<proteinExistence type="predicted"/>
<dbReference type="RefSeq" id="XP_018689056.1">
    <property type="nucleotide sequence ID" value="XM_018841347.1"/>
</dbReference>